<dbReference type="OrthoDB" id="5786116at2759"/>
<keyword evidence="6 7" id="KW-0645">Protease</keyword>
<dbReference type="PRINTS" id="PR00480">
    <property type="entry name" value="ASTACIN"/>
</dbReference>
<evidence type="ECO:0000256" key="1">
    <source>
        <dbReference type="ARBA" id="ARBA00004613"/>
    </source>
</evidence>
<dbReference type="AlphaFoldDB" id="A0A0B1TAY1"/>
<dbReference type="PROSITE" id="PS51864">
    <property type="entry name" value="ASTACIN"/>
    <property type="match status" value="1"/>
</dbReference>
<dbReference type="MEROPS" id="M12.310"/>
<evidence type="ECO:0000256" key="5">
    <source>
        <dbReference type="ARBA" id="ARBA00023180"/>
    </source>
</evidence>
<dbReference type="Proteomes" id="UP000053660">
    <property type="component" value="Unassembled WGS sequence"/>
</dbReference>
<protein>
    <recommendedName>
        <fullName evidence="7">Metalloendopeptidase</fullName>
        <ecNumber evidence="7">3.4.24.-</ecNumber>
    </recommendedName>
</protein>
<dbReference type="PANTHER" id="PTHR10127:SF793">
    <property type="entry name" value="ZINC METALLOPROTEINASE NAS-31"/>
    <property type="match status" value="1"/>
</dbReference>
<dbReference type="GO" id="GO:0004222">
    <property type="term" value="F:metalloendopeptidase activity"/>
    <property type="evidence" value="ECO:0007669"/>
    <property type="project" value="UniProtKB-UniRule"/>
</dbReference>
<sequence>MKSSQKSWARSKRAQAEDLAEEDDDENGEANRLKRQTLNGKTHPKYYWKDGVYFSFHRNATGRVKRVFRKAAKQWHENTCINFAENPKAPKRIQVMVETGCWSYVGNQHKVQPLSLGLGCDTVGTAAHELGHAIGMFHTHSRHDRDNYIMVNAKNIKKSWLSQFKKETPKTNDNYGVTYDLGSIMHYTASAASSNRKPSLIPLDTNYVETLGSPLISFNEILMINQHYGCLG</sequence>
<reference evidence="10 11" key="1">
    <citation type="submission" date="2014-03" db="EMBL/GenBank/DDBJ databases">
        <title>Draft genome of the hookworm Oesophagostomum dentatum.</title>
        <authorList>
            <person name="Mitreva M."/>
        </authorList>
    </citation>
    <scope>NUCLEOTIDE SEQUENCE [LARGE SCALE GENOMIC DNA]</scope>
    <source>
        <strain evidence="10 11">OD-Hann</strain>
    </source>
</reference>
<name>A0A0B1TAY1_OESDE</name>
<gene>
    <name evidence="10" type="ORF">OESDEN_05371</name>
</gene>
<dbReference type="InterPro" id="IPR006026">
    <property type="entry name" value="Peptidase_Metallo"/>
</dbReference>
<dbReference type="InterPro" id="IPR034035">
    <property type="entry name" value="Astacin-like_dom"/>
</dbReference>
<evidence type="ECO:0000259" key="9">
    <source>
        <dbReference type="PROSITE" id="PS51864"/>
    </source>
</evidence>
<feature type="binding site" evidence="6">
    <location>
        <position position="132"/>
    </location>
    <ligand>
        <name>Zn(2+)</name>
        <dbReference type="ChEBI" id="CHEBI:29105"/>
        <note>catalytic</note>
    </ligand>
</feature>
<evidence type="ECO:0000313" key="10">
    <source>
        <dbReference type="EMBL" id="KHJ94698.1"/>
    </source>
</evidence>
<keyword evidence="6 7" id="KW-0378">Hydrolase</keyword>
<feature type="binding site" evidence="6">
    <location>
        <position position="128"/>
    </location>
    <ligand>
        <name>Zn(2+)</name>
        <dbReference type="ChEBI" id="CHEBI:29105"/>
        <note>catalytic</note>
    </ligand>
</feature>
<dbReference type="EC" id="3.4.24.-" evidence="7"/>
<comment type="cofactor">
    <cofactor evidence="6 7">
        <name>Zn(2+)</name>
        <dbReference type="ChEBI" id="CHEBI:29105"/>
    </cofactor>
    <text evidence="6 7">Binds 1 zinc ion per subunit.</text>
</comment>
<comment type="subcellular location">
    <subcellularLocation>
        <location evidence="1">Secreted</location>
    </subcellularLocation>
</comment>
<evidence type="ECO:0000256" key="2">
    <source>
        <dbReference type="ARBA" id="ARBA00022525"/>
    </source>
</evidence>
<dbReference type="Gene3D" id="3.40.390.10">
    <property type="entry name" value="Collagenase (Catalytic Domain)"/>
    <property type="match status" value="1"/>
</dbReference>
<dbReference type="SMART" id="SM00235">
    <property type="entry name" value="ZnMc"/>
    <property type="match status" value="1"/>
</dbReference>
<dbReference type="GO" id="GO:0005576">
    <property type="term" value="C:extracellular region"/>
    <property type="evidence" value="ECO:0007669"/>
    <property type="project" value="UniProtKB-SubCell"/>
</dbReference>
<feature type="domain" description="Peptidase M12A" evidence="9">
    <location>
        <begin position="36"/>
        <end position="231"/>
    </location>
</feature>
<dbReference type="InterPro" id="IPR024079">
    <property type="entry name" value="MetalloPept_cat_dom_sf"/>
</dbReference>
<dbReference type="GO" id="GO:0008270">
    <property type="term" value="F:zinc ion binding"/>
    <property type="evidence" value="ECO:0007669"/>
    <property type="project" value="UniProtKB-UniRule"/>
</dbReference>
<comment type="caution">
    <text evidence="6">Lacks conserved residue(s) required for the propagation of feature annotation.</text>
</comment>
<dbReference type="GO" id="GO:0018996">
    <property type="term" value="P:molting cycle, collagen and cuticulin-based cuticle"/>
    <property type="evidence" value="ECO:0007669"/>
    <property type="project" value="InterPro"/>
</dbReference>
<keyword evidence="11" id="KW-1185">Reference proteome</keyword>
<evidence type="ECO:0000313" key="11">
    <source>
        <dbReference type="Proteomes" id="UP000053660"/>
    </source>
</evidence>
<keyword evidence="6 7" id="KW-0862">Zinc</keyword>
<dbReference type="GO" id="GO:0006508">
    <property type="term" value="P:proteolysis"/>
    <property type="evidence" value="ECO:0007669"/>
    <property type="project" value="UniProtKB-KW"/>
</dbReference>
<evidence type="ECO:0000256" key="4">
    <source>
        <dbReference type="ARBA" id="ARBA00023157"/>
    </source>
</evidence>
<accession>A0A0B1TAY1</accession>
<keyword evidence="3" id="KW-0732">Signal</keyword>
<evidence type="ECO:0000256" key="7">
    <source>
        <dbReference type="RuleBase" id="RU361183"/>
    </source>
</evidence>
<dbReference type="EMBL" id="KN550230">
    <property type="protein sequence ID" value="KHJ94698.1"/>
    <property type="molecule type" value="Genomic_DNA"/>
</dbReference>
<feature type="binding site" evidence="6">
    <location>
        <position position="138"/>
    </location>
    <ligand>
        <name>Zn(2+)</name>
        <dbReference type="ChEBI" id="CHEBI:29105"/>
        <note>catalytic</note>
    </ligand>
</feature>
<feature type="region of interest" description="Disordered" evidence="8">
    <location>
        <begin position="1"/>
        <end position="36"/>
    </location>
</feature>
<dbReference type="SUPFAM" id="SSF55486">
    <property type="entry name" value="Metalloproteases ('zincins'), catalytic domain"/>
    <property type="match status" value="1"/>
</dbReference>
<evidence type="ECO:0000256" key="3">
    <source>
        <dbReference type="ARBA" id="ARBA00022729"/>
    </source>
</evidence>
<feature type="compositionally biased region" description="Acidic residues" evidence="8">
    <location>
        <begin position="18"/>
        <end position="28"/>
    </location>
</feature>
<evidence type="ECO:0000256" key="8">
    <source>
        <dbReference type="SAM" id="MobiDB-lite"/>
    </source>
</evidence>
<dbReference type="PANTHER" id="PTHR10127">
    <property type="entry name" value="DISCOIDIN, CUB, EGF, LAMININ , AND ZINC METALLOPROTEASE DOMAIN CONTAINING"/>
    <property type="match status" value="1"/>
</dbReference>
<proteinExistence type="predicted"/>
<dbReference type="Pfam" id="PF01400">
    <property type="entry name" value="Astacin"/>
    <property type="match status" value="1"/>
</dbReference>
<organism evidence="10 11">
    <name type="scientific">Oesophagostomum dentatum</name>
    <name type="common">Nodular worm</name>
    <dbReference type="NCBI Taxonomy" id="61180"/>
    <lineage>
        <taxon>Eukaryota</taxon>
        <taxon>Metazoa</taxon>
        <taxon>Ecdysozoa</taxon>
        <taxon>Nematoda</taxon>
        <taxon>Chromadorea</taxon>
        <taxon>Rhabditida</taxon>
        <taxon>Rhabditina</taxon>
        <taxon>Rhabditomorpha</taxon>
        <taxon>Strongyloidea</taxon>
        <taxon>Strongylidae</taxon>
        <taxon>Oesophagostomum</taxon>
    </lineage>
</organism>
<dbReference type="InterPro" id="IPR017050">
    <property type="entry name" value="Metallopeptidase_nem"/>
</dbReference>
<evidence type="ECO:0000256" key="6">
    <source>
        <dbReference type="PROSITE-ProRule" id="PRU01211"/>
    </source>
</evidence>
<dbReference type="InterPro" id="IPR001506">
    <property type="entry name" value="Peptidase_M12A"/>
</dbReference>
<keyword evidence="4" id="KW-1015">Disulfide bond</keyword>
<keyword evidence="6 7" id="KW-0479">Metal-binding</keyword>
<keyword evidence="5" id="KW-0325">Glycoprotein</keyword>
<dbReference type="PIRSF" id="PIRSF036365">
    <property type="entry name" value="Astacin_nematoda"/>
    <property type="match status" value="1"/>
</dbReference>
<feature type="active site" evidence="6">
    <location>
        <position position="129"/>
    </location>
</feature>
<keyword evidence="2" id="KW-0964">Secreted</keyword>
<keyword evidence="6 7" id="KW-0482">Metalloprotease</keyword>
<dbReference type="CDD" id="cd04280">
    <property type="entry name" value="ZnMc_astacin_like"/>
    <property type="match status" value="1"/>
</dbReference>